<protein>
    <submittedName>
        <fullName evidence="2">Cell division control protein CDC48 homolog</fullName>
    </submittedName>
</protein>
<accession>A0A1Z4LUA6</accession>
<proteinExistence type="predicted"/>
<evidence type="ECO:0000259" key="1">
    <source>
        <dbReference type="SMART" id="SM00382"/>
    </source>
</evidence>
<dbReference type="InterPro" id="IPR027417">
    <property type="entry name" value="P-loop_NTPase"/>
</dbReference>
<name>A0A1Z4LUA6_9CYAN</name>
<feature type="domain" description="AAA+ ATPase" evidence="1">
    <location>
        <begin position="318"/>
        <end position="452"/>
    </location>
</feature>
<dbReference type="PANTHER" id="PTHR23074">
    <property type="entry name" value="AAA DOMAIN-CONTAINING"/>
    <property type="match status" value="1"/>
</dbReference>
<evidence type="ECO:0000313" key="2">
    <source>
        <dbReference type="EMBL" id="BAY84648.1"/>
    </source>
</evidence>
<dbReference type="InterPro" id="IPR003959">
    <property type="entry name" value="ATPase_AAA_core"/>
</dbReference>
<dbReference type="InterPro" id="IPR003593">
    <property type="entry name" value="AAA+_ATPase"/>
</dbReference>
<dbReference type="CDD" id="cd19481">
    <property type="entry name" value="RecA-like_protease"/>
    <property type="match status" value="1"/>
</dbReference>
<dbReference type="PANTHER" id="PTHR23074:SF83">
    <property type="entry name" value="VACUOLAR PROTEIN SORTING-ASSOCIATED PROTEIN 4A"/>
    <property type="match status" value="1"/>
</dbReference>
<dbReference type="AlphaFoldDB" id="A0A1Z4LUA6"/>
<dbReference type="GO" id="GO:0005524">
    <property type="term" value="F:ATP binding"/>
    <property type="evidence" value="ECO:0007669"/>
    <property type="project" value="InterPro"/>
</dbReference>
<dbReference type="Gene3D" id="3.40.50.300">
    <property type="entry name" value="P-loop containing nucleotide triphosphate hydrolases"/>
    <property type="match status" value="1"/>
</dbReference>
<dbReference type="Pfam" id="PF00004">
    <property type="entry name" value="AAA"/>
    <property type="match status" value="1"/>
</dbReference>
<dbReference type="InterPro" id="IPR050304">
    <property type="entry name" value="MT-severing_AAA_ATPase"/>
</dbReference>
<dbReference type="GO" id="GO:0051301">
    <property type="term" value="P:cell division"/>
    <property type="evidence" value="ECO:0007669"/>
    <property type="project" value="UniProtKB-KW"/>
</dbReference>
<dbReference type="Proteomes" id="UP000218418">
    <property type="component" value="Chromosome"/>
</dbReference>
<dbReference type="SMART" id="SM00382">
    <property type="entry name" value="AAA"/>
    <property type="match status" value="1"/>
</dbReference>
<reference evidence="2 3" key="1">
    <citation type="submission" date="2017-06" db="EMBL/GenBank/DDBJ databases">
        <title>Genome sequencing of cyanobaciteial culture collection at National Institute for Environmental Studies (NIES).</title>
        <authorList>
            <person name="Hirose Y."/>
            <person name="Shimura Y."/>
            <person name="Fujisawa T."/>
            <person name="Nakamura Y."/>
            <person name="Kawachi M."/>
        </authorList>
    </citation>
    <scope>NUCLEOTIDE SEQUENCE [LARGE SCALE GENOMIC DNA]</scope>
    <source>
        <strain evidence="2 3">NIES-267</strain>
    </source>
</reference>
<gene>
    <name evidence="2" type="ORF">NIES267_41440</name>
</gene>
<dbReference type="SUPFAM" id="SSF52540">
    <property type="entry name" value="P-loop containing nucleoside triphosphate hydrolases"/>
    <property type="match status" value="1"/>
</dbReference>
<dbReference type="OrthoDB" id="7438987at2"/>
<keyword evidence="3" id="KW-1185">Reference proteome</keyword>
<organism evidence="2 3">
    <name type="scientific">Calothrix parasitica NIES-267</name>
    <dbReference type="NCBI Taxonomy" id="1973488"/>
    <lineage>
        <taxon>Bacteria</taxon>
        <taxon>Bacillati</taxon>
        <taxon>Cyanobacteriota</taxon>
        <taxon>Cyanophyceae</taxon>
        <taxon>Nostocales</taxon>
        <taxon>Calotrichaceae</taxon>
        <taxon>Calothrix</taxon>
    </lineage>
</organism>
<dbReference type="GO" id="GO:0016887">
    <property type="term" value="F:ATP hydrolysis activity"/>
    <property type="evidence" value="ECO:0007669"/>
    <property type="project" value="InterPro"/>
</dbReference>
<keyword evidence="2" id="KW-0132">Cell division</keyword>
<evidence type="ECO:0000313" key="3">
    <source>
        <dbReference type="Proteomes" id="UP000218418"/>
    </source>
</evidence>
<sequence>MNTALQPLHNAINEGRCAILLSGRNLRDLDIHGDKKRIKPLLEILRMDLRQHYGMILITYSLAQGLDYDPGSIDSKQDSQTISTVLKSHSLLDIPQDDQEVAQIIRGAARLCRTPTQGINWVDGKPMRFCFLLFFAEHLVPQCSQGGQTNTQMIATELSHITAQSLALRKSGNLFCFHAQEASLVDPLVRSALYPIRLPQPCTDNKQVFVEASRQIYTKARLETNLAWKDIAFLTSNTPNQRLESLIRASHRTGRAITTRELVKQKSLDVEDISEKTLTVLDTTRVSAENKLQGINTNSIQTLLQQFAKALADGNPNMPANVLLVGPPGTGKTEMSLIVAKQAGVSAYQMHSPKTGIVGETERKAGLQMGTLGEWIPNLAFVDEITEALPLERSDFNGDSGATRAVTAALLTALADESRRGKSLLIATTNCPWRMGAAMRSRFIAIPVLQPLEQDYPQIVMAIAKSLTDNLNGSHRENDKLIHPAIVEAAVIFARKGANPRHIRSALSNTLLIKKNLTPETILFAAKDLSVTTDIASVIYSDLWAIKACSSKSFLPWNHNLASYPFPNHLQGLVDIQTGEINHKELEARITKLKPRANL</sequence>
<dbReference type="EMBL" id="AP018227">
    <property type="protein sequence ID" value="BAY84648.1"/>
    <property type="molecule type" value="Genomic_DNA"/>
</dbReference>
<keyword evidence="2" id="KW-0131">Cell cycle</keyword>